<dbReference type="AlphaFoldDB" id="A0A0S2M2K4"/>
<feature type="domain" description="Mycothiol-dependent maleylpyruvate isomerase metal-binding" evidence="1">
    <location>
        <begin position="2"/>
        <end position="143"/>
    </location>
</feature>
<dbReference type="SUPFAM" id="SSF109854">
    <property type="entry name" value="DinB/YfiT-like putative metalloenzymes"/>
    <property type="match status" value="1"/>
</dbReference>
<gene>
    <name evidence="2" type="ORF">AS189_17930</name>
</gene>
<dbReference type="NCBIfam" id="TIGR03083">
    <property type="entry name" value="maleylpyruvate isomerase family mycothiol-dependent enzyme"/>
    <property type="match status" value="1"/>
</dbReference>
<dbReference type="InterPro" id="IPR034660">
    <property type="entry name" value="DinB/YfiT-like"/>
</dbReference>
<dbReference type="Proteomes" id="UP000059574">
    <property type="component" value="Chromosome"/>
</dbReference>
<protein>
    <recommendedName>
        <fullName evidence="1">Mycothiol-dependent maleylpyruvate isomerase metal-binding domain-containing protein</fullName>
    </recommendedName>
</protein>
<organism evidence="2 3">
    <name type="scientific">Arthrobacter alpinus</name>
    <dbReference type="NCBI Taxonomy" id="656366"/>
    <lineage>
        <taxon>Bacteria</taxon>
        <taxon>Bacillati</taxon>
        <taxon>Actinomycetota</taxon>
        <taxon>Actinomycetes</taxon>
        <taxon>Micrococcales</taxon>
        <taxon>Micrococcaceae</taxon>
        <taxon>Arthrobacter</taxon>
    </lineage>
</organism>
<proteinExistence type="predicted"/>
<accession>A0A0S2M2K4</accession>
<dbReference type="InterPro" id="IPR024344">
    <property type="entry name" value="MDMPI_metal-binding"/>
</dbReference>
<sequence length="240" mass="26076">MRAVADALEVLTTEQWRLDTECTGWTVRDMAAHLLGAQEDLLSVATVLWRRERGRRRHPHLSLLDAANEVQIQDHAGLSSGALWQNYRANIAKVAKRVGSFPSFLAGIPVDATMAPGNAPLRLGYLFNVIYLRDAWMHGMDLARATGAPRIATVLDAAVMAQIMRDAATAWGEGPAVELELTGEVASSWQLGQGVPEARLRTDGLELCRSLSGRIPVTDISTVSGNPQLANSLGELRIVF</sequence>
<dbReference type="Pfam" id="PF11716">
    <property type="entry name" value="MDMPI_N"/>
    <property type="match status" value="1"/>
</dbReference>
<name>A0A0S2M2K4_9MICC</name>
<dbReference type="RefSeq" id="WP_062292023.1">
    <property type="nucleotide sequence ID" value="NZ_CP013200.1"/>
</dbReference>
<evidence type="ECO:0000313" key="2">
    <source>
        <dbReference type="EMBL" id="ALO68021.1"/>
    </source>
</evidence>
<dbReference type="Gene3D" id="1.20.120.450">
    <property type="entry name" value="dinb family like domain"/>
    <property type="match status" value="1"/>
</dbReference>
<evidence type="ECO:0000313" key="3">
    <source>
        <dbReference type="Proteomes" id="UP000059574"/>
    </source>
</evidence>
<dbReference type="InterPro" id="IPR017517">
    <property type="entry name" value="Maleyloyr_isom"/>
</dbReference>
<evidence type="ECO:0000259" key="1">
    <source>
        <dbReference type="Pfam" id="PF11716"/>
    </source>
</evidence>
<dbReference type="EMBL" id="CP013200">
    <property type="protein sequence ID" value="ALO68021.1"/>
    <property type="molecule type" value="Genomic_DNA"/>
</dbReference>
<reference evidence="3" key="1">
    <citation type="submission" date="2015-11" db="EMBL/GenBank/DDBJ databases">
        <authorList>
            <person name="Kumar R."/>
            <person name="Singh D."/>
            <person name="Swarnkar M.K."/>
            <person name="Singh A.K."/>
            <person name="Kumar S."/>
        </authorList>
    </citation>
    <scope>NUCLEOTIDE SEQUENCE [LARGE SCALE GENOMIC DNA]</scope>
    <source>
        <strain evidence="3">ERGS4:06</strain>
    </source>
</reference>
<reference evidence="2 3" key="2">
    <citation type="journal article" date="2016" name="J. Biotechnol.">
        <title>Complete genome sequence of Arthrobacter alpinus ERGS4:06, a yellow pigmented bacterium tolerant to cold and radiations isolated from Sikkim Himalaya.</title>
        <authorList>
            <person name="Kumar R."/>
            <person name="Singh D."/>
            <person name="Swarnkar M.K."/>
            <person name="Singh A.K."/>
            <person name="Kumar S."/>
        </authorList>
    </citation>
    <scope>NUCLEOTIDE SEQUENCE [LARGE SCALE GENOMIC DNA]</scope>
    <source>
        <strain evidence="2 3">ERGS4:06</strain>
    </source>
</reference>
<dbReference type="GO" id="GO:0046872">
    <property type="term" value="F:metal ion binding"/>
    <property type="evidence" value="ECO:0007669"/>
    <property type="project" value="InterPro"/>
</dbReference>